<sequence>MFESIKNLFRKAGASVGMVDSLTNIVDHPKIAISNDEYLRIQKDLRYFRGNFDEIKYKNTYGKLQTRPYVSLNMMQTVAHRLASLIYNEQSVITVGGKNSDMNTFVQSVLQNNDFNKNFERYLESALALGGLAMKPYADGKNIKIAYAQAPTFYPLKANTNDISECAIATVSTRTENDKPIYYTLLEFHEWINGVYTISNELYRSEFKNKVGYRVPLKQLFPDLQEVTQYAEHDNVQGVQHKLFTYLKPAGFNNKSITSPLGISICENAITTLKQLNDAYDQFNWEVRMGQRRVAVSEALLSTYEKDDKHTEYFDSEQNVFVQFGSDQDGDLVKDLTTAIRADDYIKTLGNFIKTLEMQVGLSQGTFSFDAQGLKTATEVVSENSMTYQTRNSQLTMVERSIKELIIAICELGANTIVDGLKLYSGAIPELKDIEIDFDDGVFTDKNAQLDYWTKALSAGLTPKAVAIQRTMGVDEETALEYIQQMNDETISSTPVTDPIDGKAFKE</sequence>
<dbReference type="InterPro" id="IPR006432">
    <property type="entry name" value="Phage_portal_A118-type"/>
</dbReference>
<name>A0A5P1X5Q6_9LACO</name>
<dbReference type="OrthoDB" id="1641671at2"/>
<protein>
    <submittedName>
        <fullName evidence="1">Phage portal protein</fullName>
    </submittedName>
</protein>
<organism evidence="1 2">
    <name type="scientific">Paucilactobacillus nenjiangensis</name>
    <dbReference type="NCBI Taxonomy" id="1296540"/>
    <lineage>
        <taxon>Bacteria</taxon>
        <taxon>Bacillati</taxon>
        <taxon>Bacillota</taxon>
        <taxon>Bacilli</taxon>
        <taxon>Lactobacillales</taxon>
        <taxon>Lactobacillaceae</taxon>
        <taxon>Paucilactobacillus</taxon>
    </lineage>
</organism>
<dbReference type="Proteomes" id="UP000325295">
    <property type="component" value="Chromosome"/>
</dbReference>
<evidence type="ECO:0000313" key="2">
    <source>
        <dbReference type="Proteomes" id="UP000325295"/>
    </source>
</evidence>
<keyword evidence="2" id="KW-1185">Reference proteome</keyword>
<accession>A0A5P1X5Q6</accession>
<dbReference type="KEGG" id="lnn:F0161_06765"/>
<reference evidence="1 2" key="1">
    <citation type="submission" date="2019-09" db="EMBL/GenBank/DDBJ databases">
        <title>Complete Genome Sequence of Lactobacillus nenjiangensis SH-Y15, isolated from sauerkraut.</title>
        <authorList>
            <person name="Yang H."/>
        </authorList>
    </citation>
    <scope>NUCLEOTIDE SEQUENCE [LARGE SCALE GENOMIC DNA]</scope>
    <source>
        <strain evidence="1 2">SH-Y15</strain>
    </source>
</reference>
<dbReference type="RefSeq" id="WP_150204125.1">
    <property type="nucleotide sequence ID" value="NZ_CP043939.1"/>
</dbReference>
<dbReference type="AlphaFoldDB" id="A0A5P1X5Q6"/>
<evidence type="ECO:0000313" key="1">
    <source>
        <dbReference type="EMBL" id="QER67587.1"/>
    </source>
</evidence>
<gene>
    <name evidence="1" type="ORF">F0161_06765</name>
</gene>
<dbReference type="PIRSF" id="PIRSF011911">
    <property type="entry name" value="A118_put_portal"/>
    <property type="match status" value="1"/>
</dbReference>
<dbReference type="InterPro" id="IPR021145">
    <property type="entry name" value="Portal_protein_SPP1_Gp6-like"/>
</dbReference>
<dbReference type="EMBL" id="CP043939">
    <property type="protein sequence ID" value="QER67587.1"/>
    <property type="molecule type" value="Genomic_DNA"/>
</dbReference>
<dbReference type="Pfam" id="PF05133">
    <property type="entry name" value="SPP1_portal"/>
    <property type="match status" value="1"/>
</dbReference>
<dbReference type="NCBIfam" id="TIGR01542">
    <property type="entry name" value="A118_put_portal"/>
    <property type="match status" value="1"/>
</dbReference>
<proteinExistence type="predicted"/>